<dbReference type="EMBL" id="RJSG01000006">
    <property type="protein sequence ID" value="RNL75317.1"/>
    <property type="molecule type" value="Genomic_DNA"/>
</dbReference>
<organism evidence="4 5">
    <name type="scientific">Nocardioides marmorisolisilvae</name>
    <dbReference type="NCBI Taxonomy" id="1542737"/>
    <lineage>
        <taxon>Bacteria</taxon>
        <taxon>Bacillati</taxon>
        <taxon>Actinomycetota</taxon>
        <taxon>Actinomycetes</taxon>
        <taxon>Propionibacteriales</taxon>
        <taxon>Nocardioidaceae</taxon>
        <taxon>Nocardioides</taxon>
    </lineage>
</organism>
<feature type="chain" id="PRO_5038817373" evidence="2">
    <location>
        <begin position="19"/>
        <end position="395"/>
    </location>
</feature>
<evidence type="ECO:0000313" key="4">
    <source>
        <dbReference type="EMBL" id="RNL75317.1"/>
    </source>
</evidence>
<name>A0A3N0DI00_9ACTN</name>
<dbReference type="Gene3D" id="3.30.1380.10">
    <property type="match status" value="1"/>
</dbReference>
<keyword evidence="5" id="KW-1185">Reference proteome</keyword>
<dbReference type="AlphaFoldDB" id="A0A3N0DI00"/>
<gene>
    <name evidence="4" type="ORF">EFL95_17985</name>
</gene>
<dbReference type="PROSITE" id="PS51257">
    <property type="entry name" value="PROKAR_LIPOPROTEIN"/>
    <property type="match status" value="1"/>
</dbReference>
<protein>
    <submittedName>
        <fullName evidence="4">M15 family peptidase</fullName>
    </submittedName>
</protein>
<feature type="region of interest" description="Disordered" evidence="1">
    <location>
        <begin position="23"/>
        <end position="49"/>
    </location>
</feature>
<evidence type="ECO:0000256" key="1">
    <source>
        <dbReference type="SAM" id="MobiDB-lite"/>
    </source>
</evidence>
<comment type="caution">
    <text evidence="4">The sequence shown here is derived from an EMBL/GenBank/DDBJ whole genome shotgun (WGS) entry which is preliminary data.</text>
</comment>
<dbReference type="Proteomes" id="UP000277094">
    <property type="component" value="Unassembled WGS sequence"/>
</dbReference>
<feature type="domain" description="Peptidase M15C" evidence="3">
    <location>
        <begin position="333"/>
        <end position="388"/>
    </location>
</feature>
<feature type="compositionally biased region" description="Polar residues" evidence="1">
    <location>
        <begin position="33"/>
        <end position="42"/>
    </location>
</feature>
<dbReference type="OrthoDB" id="9799970at2"/>
<feature type="signal peptide" evidence="2">
    <location>
        <begin position="1"/>
        <end position="18"/>
    </location>
</feature>
<dbReference type="Pfam" id="PF13539">
    <property type="entry name" value="Peptidase_M15_4"/>
    <property type="match status" value="1"/>
</dbReference>
<dbReference type="InterPro" id="IPR009045">
    <property type="entry name" value="Zn_M74/Hedgehog-like"/>
</dbReference>
<dbReference type="SUPFAM" id="SSF55166">
    <property type="entry name" value="Hedgehog/DD-peptidase"/>
    <property type="match status" value="1"/>
</dbReference>
<sequence>MRSWGAGVLALCAALALAGCGGTSPKDPKPAAHTSTGASTPPASLADVAMPRPGKLKPPILSADILVQSQDPLPPSLVAQAKGIKSVVAVDQFSLASFYSEEDEVTYAAVDPSAFRYFAAPATAQTAEVWNRIADGEIAITPELKAELPITHESVTMGNDDDAETVHIGAFAPLVLRSKISAIVNERWADKLHMVKNNALIVSTGEKSPLTAQKNLRKAVGNRGSVTLLALHFDINAPQTAILTGGSVARAVGSFTYTANADGTVNPDKSWVRAFIRTETVPIIGRVTCNKAMIPQLRAALNEVVARGLASKIHKNEYGGCYVPRYIAKDPAQGLSFHTFGTAIDLNVPGNQRGTVGTMDRTVVKIFEKWGFNWGGNWHYTDPMHFELARIVAVR</sequence>
<proteinExistence type="predicted"/>
<accession>A0A3N0DI00</accession>
<keyword evidence="2" id="KW-0732">Signal</keyword>
<evidence type="ECO:0000313" key="5">
    <source>
        <dbReference type="Proteomes" id="UP000277094"/>
    </source>
</evidence>
<evidence type="ECO:0000259" key="3">
    <source>
        <dbReference type="Pfam" id="PF13539"/>
    </source>
</evidence>
<dbReference type="InterPro" id="IPR039561">
    <property type="entry name" value="Peptidase_M15C"/>
</dbReference>
<dbReference type="GO" id="GO:0008233">
    <property type="term" value="F:peptidase activity"/>
    <property type="evidence" value="ECO:0007669"/>
    <property type="project" value="InterPro"/>
</dbReference>
<evidence type="ECO:0000256" key="2">
    <source>
        <dbReference type="SAM" id="SignalP"/>
    </source>
</evidence>
<reference evidence="4 5" key="1">
    <citation type="submission" date="2018-11" db="EMBL/GenBank/DDBJ databases">
        <authorList>
            <person name="Li F."/>
        </authorList>
    </citation>
    <scope>NUCLEOTIDE SEQUENCE [LARGE SCALE GENOMIC DNA]</scope>
    <source>
        <strain evidence="4 5">KIS18-7</strain>
    </source>
</reference>
<dbReference type="RefSeq" id="WP_123235502.1">
    <property type="nucleotide sequence ID" value="NZ_RJSG01000006.1"/>
</dbReference>